<dbReference type="PANTHER" id="PTHR23506">
    <property type="entry name" value="GH10249P"/>
    <property type="match status" value="1"/>
</dbReference>
<feature type="transmembrane region" description="Helical" evidence="6">
    <location>
        <begin position="153"/>
        <end position="172"/>
    </location>
</feature>
<dbReference type="EMBL" id="JAPJDE010000001">
    <property type="protein sequence ID" value="MCX2847492.1"/>
    <property type="molecule type" value="Genomic_DNA"/>
</dbReference>
<feature type="transmembrane region" description="Helical" evidence="6">
    <location>
        <begin position="178"/>
        <end position="201"/>
    </location>
</feature>
<dbReference type="Pfam" id="PF07690">
    <property type="entry name" value="MFS_1"/>
    <property type="match status" value="1"/>
</dbReference>
<keyword evidence="5 6" id="KW-0472">Membrane</keyword>
<dbReference type="Gene3D" id="1.20.1250.20">
    <property type="entry name" value="MFS general substrate transporter like domains"/>
    <property type="match status" value="2"/>
</dbReference>
<dbReference type="InterPro" id="IPR011701">
    <property type="entry name" value="MFS"/>
</dbReference>
<dbReference type="InterPro" id="IPR020846">
    <property type="entry name" value="MFS_dom"/>
</dbReference>
<comment type="caution">
    <text evidence="8">The sequence shown here is derived from an EMBL/GenBank/DDBJ whole genome shotgun (WGS) entry which is preliminary data.</text>
</comment>
<evidence type="ECO:0000256" key="5">
    <source>
        <dbReference type="ARBA" id="ARBA00023136"/>
    </source>
</evidence>
<evidence type="ECO:0000256" key="2">
    <source>
        <dbReference type="ARBA" id="ARBA00022448"/>
    </source>
</evidence>
<dbReference type="PROSITE" id="PS50850">
    <property type="entry name" value="MFS"/>
    <property type="match status" value="1"/>
</dbReference>
<dbReference type="Proteomes" id="UP001207276">
    <property type="component" value="Unassembled WGS sequence"/>
</dbReference>
<evidence type="ECO:0000313" key="9">
    <source>
        <dbReference type="Proteomes" id="UP001207276"/>
    </source>
</evidence>
<protein>
    <submittedName>
        <fullName evidence="8">MFS transporter</fullName>
    </submittedName>
</protein>
<gene>
    <name evidence="8" type="ORF">ORG12_02265</name>
</gene>
<keyword evidence="3 6" id="KW-0812">Transmembrane</keyword>
<feature type="transmembrane region" description="Helical" evidence="6">
    <location>
        <begin position="284"/>
        <end position="307"/>
    </location>
</feature>
<feature type="domain" description="Major facilitator superfamily (MFS) profile" evidence="7">
    <location>
        <begin position="23"/>
        <end position="401"/>
    </location>
</feature>
<evidence type="ECO:0000256" key="1">
    <source>
        <dbReference type="ARBA" id="ARBA00004651"/>
    </source>
</evidence>
<dbReference type="PANTHER" id="PTHR23506:SF23">
    <property type="entry name" value="GH10249P"/>
    <property type="match status" value="1"/>
</dbReference>
<evidence type="ECO:0000256" key="4">
    <source>
        <dbReference type="ARBA" id="ARBA00022989"/>
    </source>
</evidence>
<dbReference type="InterPro" id="IPR050930">
    <property type="entry name" value="MFS_Vesicular_Transporter"/>
</dbReference>
<dbReference type="PRINTS" id="PR01035">
    <property type="entry name" value="TCRTETA"/>
</dbReference>
<reference evidence="8 9" key="1">
    <citation type="submission" date="2022-11" db="EMBL/GenBank/DDBJ databases">
        <title>Taxonomy of Curtobacterium flaccumfaciens.</title>
        <authorList>
            <person name="Osdaghi E."/>
            <person name="Taghavi S.M."/>
            <person name="Hamidizade M."/>
            <person name="Abachi H."/>
            <person name="Fazliarab A."/>
            <person name="Baeyen S."/>
            <person name="Portier P."/>
            <person name="Van Vaerenbergh J."/>
            <person name="Jacques M.-A."/>
        </authorList>
    </citation>
    <scope>NUCLEOTIDE SEQUENCE [LARGE SCALE GENOMIC DNA]</scope>
    <source>
        <strain evidence="8 9">LMG 3715</strain>
    </source>
</reference>
<feature type="transmembrane region" description="Helical" evidence="6">
    <location>
        <begin position="222"/>
        <end position="246"/>
    </location>
</feature>
<organism evidence="8 9">
    <name type="scientific">Curtobacterium poinsettiae</name>
    <dbReference type="NCBI Taxonomy" id="159612"/>
    <lineage>
        <taxon>Bacteria</taxon>
        <taxon>Bacillati</taxon>
        <taxon>Actinomycetota</taxon>
        <taxon>Actinomycetes</taxon>
        <taxon>Micrococcales</taxon>
        <taxon>Microbacteriaceae</taxon>
        <taxon>Curtobacterium</taxon>
    </lineage>
</organism>
<feature type="transmembrane region" description="Helical" evidence="6">
    <location>
        <begin position="52"/>
        <end position="69"/>
    </location>
</feature>
<dbReference type="RefSeq" id="WP_250894178.1">
    <property type="nucleotide sequence ID" value="NZ_CP104934.1"/>
</dbReference>
<keyword evidence="9" id="KW-1185">Reference proteome</keyword>
<evidence type="ECO:0000259" key="7">
    <source>
        <dbReference type="PROSITE" id="PS50850"/>
    </source>
</evidence>
<feature type="transmembrane region" description="Helical" evidence="6">
    <location>
        <begin position="313"/>
        <end position="339"/>
    </location>
</feature>
<comment type="subcellular location">
    <subcellularLocation>
        <location evidence="1">Cell membrane</location>
        <topology evidence="1">Multi-pass membrane protein</topology>
    </subcellularLocation>
</comment>
<evidence type="ECO:0000256" key="6">
    <source>
        <dbReference type="SAM" id="Phobius"/>
    </source>
</evidence>
<feature type="transmembrane region" description="Helical" evidence="6">
    <location>
        <begin position="360"/>
        <end position="393"/>
    </location>
</feature>
<dbReference type="InterPro" id="IPR036259">
    <property type="entry name" value="MFS_trans_sf"/>
</dbReference>
<feature type="transmembrane region" description="Helical" evidence="6">
    <location>
        <begin position="89"/>
        <end position="113"/>
    </location>
</feature>
<feature type="transmembrane region" description="Helical" evidence="6">
    <location>
        <begin position="252"/>
        <end position="272"/>
    </location>
</feature>
<keyword evidence="4 6" id="KW-1133">Transmembrane helix</keyword>
<accession>A0ABT3RZ66</accession>
<proteinExistence type="predicted"/>
<dbReference type="InterPro" id="IPR001958">
    <property type="entry name" value="Tet-R_TetA/multi-R_MdtG-like"/>
</dbReference>
<evidence type="ECO:0000313" key="8">
    <source>
        <dbReference type="EMBL" id="MCX2847492.1"/>
    </source>
</evidence>
<name>A0ABT3RZ66_9MICO</name>
<evidence type="ECO:0000256" key="3">
    <source>
        <dbReference type="ARBA" id="ARBA00022692"/>
    </source>
</evidence>
<keyword evidence="2" id="KW-0813">Transport</keyword>
<dbReference type="SUPFAM" id="SSF103473">
    <property type="entry name" value="MFS general substrate transporter"/>
    <property type="match status" value="1"/>
</dbReference>
<feature type="transmembrane region" description="Helical" evidence="6">
    <location>
        <begin position="25"/>
        <end position="45"/>
    </location>
</feature>
<sequence length="406" mass="40255">MAVRPVVGQGEHETAPSTTTVPRLAPLYAAGFVTAFGANSIAAAVGGEHLELGLTLAWLGLFLALYDVAELVLKPVFGALSDRIGPRPVIVGGLVVFAAASLIGVFGTGPFWLGLARLLQGSGASAFSPASSAAVARLVPANRRGTYFGRYGSWKGLGYAGGPVIGALVVQFGSTQWLFGILVVMALVTAVAVFVAVEPIVPLPRQRATLAVMVRAATDRQFLIPVVVLAVGSAAIGALTGMLPALGTDVGIPLLVSTLAVAVLAVTSSLVQPVAGRLHDAGRLGAGVAGVVGTAAVAAAFLVVAVAPSVVAVFIAALLAGAGVATLTPVAFAHLAGTTPPGRLGRTMGSAELGRETGDAVGPLVVGGVGSAIGLPFGFAAFAVVALVGSLVASRLPSKTDSAQDA</sequence>